<dbReference type="PANTHER" id="PTHR35268">
    <property type="entry name" value="PROTEIN CCSMST1"/>
    <property type="match status" value="1"/>
</dbReference>
<dbReference type="Proteomes" id="UP001219518">
    <property type="component" value="Unassembled WGS sequence"/>
</dbReference>
<organism evidence="2 3">
    <name type="scientific">Frankliniella fusca</name>
    <dbReference type="NCBI Taxonomy" id="407009"/>
    <lineage>
        <taxon>Eukaryota</taxon>
        <taxon>Metazoa</taxon>
        <taxon>Ecdysozoa</taxon>
        <taxon>Arthropoda</taxon>
        <taxon>Hexapoda</taxon>
        <taxon>Insecta</taxon>
        <taxon>Pterygota</taxon>
        <taxon>Neoptera</taxon>
        <taxon>Paraneoptera</taxon>
        <taxon>Thysanoptera</taxon>
        <taxon>Terebrantia</taxon>
        <taxon>Thripoidea</taxon>
        <taxon>Thripidae</taxon>
        <taxon>Frankliniella</taxon>
    </lineage>
</organism>
<name>A0AAE1LAT0_9NEOP</name>
<dbReference type="EMBL" id="JAHWGI010000310">
    <property type="protein sequence ID" value="KAK3913161.1"/>
    <property type="molecule type" value="Genomic_DNA"/>
</dbReference>
<accession>A0AAE1LAT0</accession>
<dbReference type="AlphaFoldDB" id="A0AAE1LAT0"/>
<feature type="compositionally biased region" description="Basic and acidic residues" evidence="1">
    <location>
        <begin position="60"/>
        <end position="74"/>
    </location>
</feature>
<dbReference type="Pfam" id="PF15013">
    <property type="entry name" value="CCSMST1"/>
    <property type="match status" value="1"/>
</dbReference>
<keyword evidence="3" id="KW-1185">Reference proteome</keyword>
<evidence type="ECO:0000256" key="1">
    <source>
        <dbReference type="SAM" id="MobiDB-lite"/>
    </source>
</evidence>
<protein>
    <submittedName>
        <fullName evidence="2">Protein CCSMST1</fullName>
    </submittedName>
</protein>
<reference evidence="2" key="1">
    <citation type="submission" date="2021-07" db="EMBL/GenBank/DDBJ databases">
        <authorList>
            <person name="Catto M.A."/>
            <person name="Jacobson A."/>
            <person name="Kennedy G."/>
            <person name="Labadie P."/>
            <person name="Hunt B.G."/>
            <person name="Srinivasan R."/>
        </authorList>
    </citation>
    <scope>NUCLEOTIDE SEQUENCE</scope>
    <source>
        <strain evidence="2">PL_HMW_Pooled</strain>
        <tissue evidence="2">Head</tissue>
    </source>
</reference>
<dbReference type="InterPro" id="IPR029160">
    <property type="entry name" value="UQCC4"/>
</dbReference>
<evidence type="ECO:0000313" key="3">
    <source>
        <dbReference type="Proteomes" id="UP001219518"/>
    </source>
</evidence>
<comment type="caution">
    <text evidence="2">The sequence shown here is derived from an EMBL/GenBank/DDBJ whole genome shotgun (WGS) entry which is preliminary data.</text>
</comment>
<dbReference type="PANTHER" id="PTHR35268:SF1">
    <property type="entry name" value="UBIQUINOL-CYTOCHROME-C REDUCTASE COMPLEX ASSEMBLY FACTOR 4"/>
    <property type="match status" value="1"/>
</dbReference>
<evidence type="ECO:0000313" key="2">
    <source>
        <dbReference type="EMBL" id="KAK3913161.1"/>
    </source>
</evidence>
<reference evidence="2" key="2">
    <citation type="journal article" date="2023" name="BMC Genomics">
        <title>Pest status, molecular evolution, and epigenetic factors derived from the genome assembly of Frankliniella fusca, a thysanopteran phytovirus vector.</title>
        <authorList>
            <person name="Catto M.A."/>
            <person name="Labadie P.E."/>
            <person name="Jacobson A.L."/>
            <person name="Kennedy G.G."/>
            <person name="Srinivasan R."/>
            <person name="Hunt B.G."/>
        </authorList>
    </citation>
    <scope>NUCLEOTIDE SEQUENCE</scope>
    <source>
        <strain evidence="2">PL_HMW_Pooled</strain>
    </source>
</reference>
<gene>
    <name evidence="2" type="ORF">KUF71_022615</name>
</gene>
<proteinExistence type="predicted"/>
<sequence>MATRNFLQSSQRLFFQSLRSANFAANGKQVLKYSKTTSSEQTGKDDDLDQPVQFSSSKASEPDDPHQHKYRTNKPEYEHLIAQVSVATFLLYFCFLREENDWDVGLFDDIYSKVPDLELVVLRQKKKDGLATGLGLSPEEELRLKELEKELGMKRT</sequence>
<feature type="region of interest" description="Disordered" evidence="1">
    <location>
        <begin position="35"/>
        <end position="74"/>
    </location>
</feature>